<gene>
    <name evidence="2" type="ORF">B5V51_5231</name>
</gene>
<dbReference type="SUPFAM" id="SSF50494">
    <property type="entry name" value="Trypsin-like serine proteases"/>
    <property type="match status" value="1"/>
</dbReference>
<evidence type="ECO:0000313" key="2">
    <source>
        <dbReference type="EMBL" id="PCG78107.1"/>
    </source>
</evidence>
<dbReference type="AlphaFoldDB" id="A0A2A4K1I3"/>
<protein>
    <recommendedName>
        <fullName evidence="3">Peptidase S1 domain-containing protein</fullName>
    </recommendedName>
</protein>
<feature type="signal peptide" evidence="1">
    <location>
        <begin position="1"/>
        <end position="21"/>
    </location>
</feature>
<feature type="chain" id="PRO_5013014657" description="Peptidase S1 domain-containing protein" evidence="1">
    <location>
        <begin position="22"/>
        <end position="973"/>
    </location>
</feature>
<keyword evidence="1" id="KW-0732">Signal</keyword>
<sequence length="973" mass="110276">MNVFVPRIILILFSILQSTVQNCPEEISNSGISVTWHQTPTANNIESDPLCYRNETLVMRNCSNAGWIPSLDNIGPCLKVVKYFDINSCPPGYHKISENNNDYCYQIGEPSAWNSPCFASGGASVITDLSAAEIEYLLTSLKATNTSRYFWLPAIRQKLFHPVVWTIPGPNWGQRVEGNDFLSIFASFASFTKNCLLLDIELGMLLTEACTKIYPSLCFYINDLYYPTQCPDGYHSFRFKLDNGTCYGIEQSEQAMSYHDFIKERCPKPMHHSEYELTRFIFKKISEISQLPNDVWCWFKAFNESYAIDKSGKEYQRGNAPFNTEESPFEGIINNAGVLGLINSSLALSCMACEMEVIYGKTELMFEYDEVLQRIFLTVYYPSGLWKYDSNDKGIQCFSDAKGFVKVVDVNDIPFIETKSLQEEIDFGQIEKIVYIIDLVTDSSAQYWCEGHTINFSFIATEKIVANPKGNKVHVFALVIKHYVLPDDIEDLDNLTDLITNITNIFSANKVLLMDIFDYSLDHMKILLHLHVDIEDVHQDESLNIQDTFASLQHKASVELPKYNYTFVNLSSSIYCLPTTSGNVIELDWEMTLIGHMTAPKQFCLQANGLPVKRRCIGSYVLGGMWGNVEGSCDSTYEPSNTTAFLYSFVKRQMPDNYVSRFLTDGLNFVFADTDIIIPADIYYLSMSLQNVLDVAQENATSIDTGDIDNIAWVMDRMMILDYNYLRLAQTLNSTNVILDSKLGSEGVTHVLCTSGCGVRPGAPIISHSVDGPYELIGIAAGGAPCNRRSMRKRLNNEPPLYIDVYPYITWIMNVITAYHLPKPYPQNFMQVEAGPSLGINKSFLRKRKRQKSGWRARTYMSGSFCYKSMRKQKHAAFFYSEKFEVNADPPAKLNVIMKISAGIECTIVCARLMMPNRLSVPEITGVGGYNITIVFDTEWFPYTFYFALALDGKNTTASDFQTWLPERKAGFW</sequence>
<name>A0A2A4K1I3_HELVI</name>
<accession>A0A2A4K1I3</accession>
<proteinExistence type="predicted"/>
<reference evidence="2" key="1">
    <citation type="submission" date="2017-09" db="EMBL/GenBank/DDBJ databases">
        <title>Contemporary evolution of a Lepidopteran species, Heliothis virescens, in response to modern agricultural practices.</title>
        <authorList>
            <person name="Fritz M.L."/>
            <person name="Deyonke A.M."/>
            <person name="Papanicolaou A."/>
            <person name="Micinski S."/>
            <person name="Westbrook J."/>
            <person name="Gould F."/>
        </authorList>
    </citation>
    <scope>NUCLEOTIDE SEQUENCE [LARGE SCALE GENOMIC DNA]</scope>
    <source>
        <strain evidence="2">HvINT-</strain>
        <tissue evidence="2">Whole body</tissue>
    </source>
</reference>
<comment type="caution">
    <text evidence="2">The sequence shown here is derived from an EMBL/GenBank/DDBJ whole genome shotgun (WGS) entry which is preliminary data.</text>
</comment>
<evidence type="ECO:0008006" key="3">
    <source>
        <dbReference type="Google" id="ProtNLM"/>
    </source>
</evidence>
<evidence type="ECO:0000256" key="1">
    <source>
        <dbReference type="SAM" id="SignalP"/>
    </source>
</evidence>
<organism evidence="2">
    <name type="scientific">Heliothis virescens</name>
    <name type="common">Tobacco budworm moth</name>
    <dbReference type="NCBI Taxonomy" id="7102"/>
    <lineage>
        <taxon>Eukaryota</taxon>
        <taxon>Metazoa</taxon>
        <taxon>Ecdysozoa</taxon>
        <taxon>Arthropoda</taxon>
        <taxon>Hexapoda</taxon>
        <taxon>Insecta</taxon>
        <taxon>Pterygota</taxon>
        <taxon>Neoptera</taxon>
        <taxon>Endopterygota</taxon>
        <taxon>Lepidoptera</taxon>
        <taxon>Glossata</taxon>
        <taxon>Ditrysia</taxon>
        <taxon>Noctuoidea</taxon>
        <taxon>Noctuidae</taxon>
        <taxon>Heliothinae</taxon>
        <taxon>Heliothis</taxon>
    </lineage>
</organism>
<dbReference type="EMBL" id="NWSH01000238">
    <property type="protein sequence ID" value="PCG78107.1"/>
    <property type="molecule type" value="Genomic_DNA"/>
</dbReference>
<dbReference type="InterPro" id="IPR009003">
    <property type="entry name" value="Peptidase_S1_PA"/>
</dbReference>
<dbReference type="STRING" id="7102.A0A2A4K1I3"/>